<dbReference type="EMBL" id="JACHXE010000001">
    <property type="protein sequence ID" value="MBB3075554.1"/>
    <property type="molecule type" value="Genomic_DNA"/>
</dbReference>
<reference evidence="1 2" key="1">
    <citation type="submission" date="2020-08" db="EMBL/GenBank/DDBJ databases">
        <title>Genomic Encyclopedia of Type Strains, Phase III (KMG-III): the genomes of soil and plant-associated and newly described type strains.</title>
        <authorList>
            <person name="Whitman W."/>
        </authorList>
    </citation>
    <scope>NUCLEOTIDE SEQUENCE [LARGE SCALE GENOMIC DNA]</scope>
    <source>
        <strain evidence="1 2">CECT 3237</strain>
    </source>
</reference>
<name>A0A7W4ZN41_9ACTN</name>
<dbReference type="RefSeq" id="WP_184589813.1">
    <property type="nucleotide sequence ID" value="NZ_BMUP01000001.1"/>
</dbReference>
<organism evidence="1 2">
    <name type="scientific">Streptomyces violarus</name>
    <dbReference type="NCBI Taxonomy" id="67380"/>
    <lineage>
        <taxon>Bacteria</taxon>
        <taxon>Bacillati</taxon>
        <taxon>Actinomycetota</taxon>
        <taxon>Actinomycetes</taxon>
        <taxon>Kitasatosporales</taxon>
        <taxon>Streptomycetaceae</taxon>
        <taxon>Streptomyces</taxon>
    </lineage>
</organism>
<gene>
    <name evidence="1" type="ORF">FHS41_002023</name>
</gene>
<comment type="caution">
    <text evidence="1">The sequence shown here is derived from an EMBL/GenBank/DDBJ whole genome shotgun (WGS) entry which is preliminary data.</text>
</comment>
<keyword evidence="2" id="KW-1185">Reference proteome</keyword>
<sequence>MDTEKCDDCGVRIYVYNGARRDLRGQKIYCDRCERGHRDGVKASDLEEKKEKK</sequence>
<protein>
    <submittedName>
        <fullName evidence="1">Uncharacterized protein</fullName>
    </submittedName>
</protein>
<dbReference type="AlphaFoldDB" id="A0A7W4ZN41"/>
<evidence type="ECO:0000313" key="1">
    <source>
        <dbReference type="EMBL" id="MBB3075554.1"/>
    </source>
</evidence>
<evidence type="ECO:0000313" key="2">
    <source>
        <dbReference type="Proteomes" id="UP000572907"/>
    </source>
</evidence>
<proteinExistence type="predicted"/>
<dbReference type="Proteomes" id="UP000572907">
    <property type="component" value="Unassembled WGS sequence"/>
</dbReference>
<accession>A0A7W4ZN41</accession>